<evidence type="ECO:0000256" key="7">
    <source>
        <dbReference type="ARBA" id="ARBA00023136"/>
    </source>
</evidence>
<dbReference type="EMBL" id="FJXR01000001">
    <property type="protein sequence ID" value="CZU16906.1"/>
    <property type="molecule type" value="Genomic_DNA"/>
</dbReference>
<dbReference type="Proteomes" id="UP000076008">
    <property type="component" value="Unassembled WGS sequence"/>
</dbReference>
<dbReference type="RefSeq" id="WP_063142673.1">
    <property type="nucleotide sequence ID" value="NZ_FJXR01000001.1"/>
</dbReference>
<evidence type="ECO:0000256" key="1">
    <source>
        <dbReference type="ARBA" id="ARBA00022475"/>
    </source>
</evidence>
<keyword evidence="1 9" id="KW-1003">Cell membrane</keyword>
<evidence type="ECO:0000256" key="3">
    <source>
        <dbReference type="ARBA" id="ARBA00022679"/>
    </source>
</evidence>
<evidence type="ECO:0000256" key="6">
    <source>
        <dbReference type="ARBA" id="ARBA00022989"/>
    </source>
</evidence>
<protein>
    <recommendedName>
        <fullName evidence="9">Lipid A biosynthesis acyltransferase</fullName>
        <ecNumber evidence="9">2.3.1.241</ecNumber>
    </recommendedName>
    <alternativeName>
        <fullName evidence="9">Kdo(2)-lipid IV(A) acyltransferase</fullName>
    </alternativeName>
</protein>
<comment type="pathway">
    <text evidence="9">Bacterial outer membrane biogenesis; lipopolysaccharide biosynthesis.</text>
</comment>
<evidence type="ECO:0000256" key="9">
    <source>
        <dbReference type="HAMAP-Rule" id="MF_01942"/>
    </source>
</evidence>
<dbReference type="GO" id="GO:0036104">
    <property type="term" value="P:Kdo2-lipid A biosynthetic process"/>
    <property type="evidence" value="ECO:0007669"/>
    <property type="project" value="UniProtKB-UniRule"/>
</dbReference>
<dbReference type="GO" id="GO:0009245">
    <property type="term" value="P:lipid A biosynthetic process"/>
    <property type="evidence" value="ECO:0007669"/>
    <property type="project" value="InterPro"/>
</dbReference>
<dbReference type="AlphaFoldDB" id="A0A156RGH1"/>
<evidence type="ECO:0000256" key="8">
    <source>
        <dbReference type="ARBA" id="ARBA00023315"/>
    </source>
</evidence>
<dbReference type="InterPro" id="IPR004960">
    <property type="entry name" value="LipA_acyltrans"/>
</dbReference>
<dbReference type="PANTHER" id="PTHR30606:SF9">
    <property type="entry name" value="LIPID A BIOSYNTHESIS LAUROYLTRANSFERASE"/>
    <property type="match status" value="1"/>
</dbReference>
<gene>
    <name evidence="10" type="primary">htrB_1</name>
    <name evidence="9" type="synonym">lpxL</name>
    <name evidence="10" type="ORF">SAMEA2273318_00059</name>
</gene>
<comment type="subcellular location">
    <subcellularLocation>
        <location evidence="9">Cell inner membrane</location>
        <topology evidence="9">Single-pass membrane protein</topology>
    </subcellularLocation>
</comment>
<keyword evidence="4 9" id="KW-0812">Transmembrane</keyword>
<name>A0A156RGH1_ENTCL</name>
<dbReference type="CDD" id="cd07984">
    <property type="entry name" value="LPLAT_LABLAT-like"/>
    <property type="match status" value="1"/>
</dbReference>
<feature type="transmembrane region" description="Helical" evidence="9">
    <location>
        <begin position="20"/>
        <end position="45"/>
    </location>
</feature>
<evidence type="ECO:0000256" key="2">
    <source>
        <dbReference type="ARBA" id="ARBA00022519"/>
    </source>
</evidence>
<dbReference type="Pfam" id="PF03279">
    <property type="entry name" value="Lip_A_acyltrans"/>
    <property type="match status" value="1"/>
</dbReference>
<keyword evidence="6 9" id="KW-1133">Transmembrane helix</keyword>
<dbReference type="NCBIfam" id="TIGR02207">
    <property type="entry name" value="lipid_A_htrB"/>
    <property type="match status" value="1"/>
</dbReference>
<dbReference type="UniPathway" id="UPA00360">
    <property type="reaction ID" value="UER00485"/>
</dbReference>
<dbReference type="GO" id="GO:0009103">
    <property type="term" value="P:lipopolysaccharide biosynthetic process"/>
    <property type="evidence" value="ECO:0007669"/>
    <property type="project" value="UniProtKB-UniRule"/>
</dbReference>
<proteinExistence type="inferred from homology"/>
<comment type="function">
    <text evidence="9">Catalyzes the transfer of an acyl chain from an acyl-[acyl-carrier-protein] (ACP) to a Kdo(2)-lipid IV(A) to form a Kdo(2)-(acyl)-lipid IV(A).</text>
</comment>
<dbReference type="NCBIfam" id="NF005340">
    <property type="entry name" value="PRK06860.1"/>
    <property type="match status" value="1"/>
</dbReference>
<sequence>MTKLPRFSLAFLHPRYWLSWAGIAALWLIMLLPYPLLFSIGHGLGRLAMRLLPRRVEIARRNLELCFPEMKKDERESLLQRNFESVGMGVIETGMAWFWPAWRVRKCFTVTGYEHMEKARAQGKGVVLVGMHFLTLELGARIFGMLNPGIGVYRPNNNALLDWLQTRGRLRSNKTMLDRHDLKGMIRSLKQNEILWYAPDHDYGKTNSVFVPFFAVPDAATTAGSYMLVKSAKPAVIPFVPRRRADGTGYELIILEDISEALQGGDKESVATQMNRAIEQAVRMAPEQYMWLHRRFKTRPEGQPDRYAHRRSVAPRADILTAADLSDRSGVQH</sequence>
<dbReference type="GO" id="GO:0005886">
    <property type="term" value="C:plasma membrane"/>
    <property type="evidence" value="ECO:0007669"/>
    <property type="project" value="UniProtKB-SubCell"/>
</dbReference>
<dbReference type="PIRSF" id="PIRSF026649">
    <property type="entry name" value="MsbB"/>
    <property type="match status" value="1"/>
</dbReference>
<comment type="similarity">
    <text evidence="9">Belongs to the LpxL/LpxM/LpxP family.</text>
</comment>
<comment type="catalytic activity">
    <reaction evidence="9">
        <text>an alpha-Kdo-(2-&gt;4)-alpha-Kdo-(2-&gt;6)-lipid IVA + a fatty acyl-[ACP] = an alpha-Kdo-(2-&gt;4)-alpha-Kdo-(2-&gt;6)-(acyl)-lipid IVA + holo-[ACP]</text>
        <dbReference type="Rhea" id="RHEA:69396"/>
        <dbReference type="Rhea" id="RHEA-COMP:9685"/>
        <dbReference type="Rhea" id="RHEA-COMP:14125"/>
        <dbReference type="ChEBI" id="CHEBI:64479"/>
        <dbReference type="ChEBI" id="CHEBI:138651"/>
        <dbReference type="ChEBI" id="CHEBI:176429"/>
        <dbReference type="ChEBI" id="CHEBI:176430"/>
        <dbReference type="EC" id="2.3.1.241"/>
    </reaction>
</comment>
<evidence type="ECO:0000256" key="4">
    <source>
        <dbReference type="ARBA" id="ARBA00022692"/>
    </source>
</evidence>
<evidence type="ECO:0000313" key="11">
    <source>
        <dbReference type="Proteomes" id="UP000076008"/>
    </source>
</evidence>
<keyword evidence="3 9" id="KW-0808">Transferase</keyword>
<dbReference type="GO" id="GO:0008913">
    <property type="term" value="F:Kdo2-lipid IVA acyltransferase activity"/>
    <property type="evidence" value="ECO:0007669"/>
    <property type="project" value="UniProtKB-EC"/>
</dbReference>
<accession>A0A156RGH1</accession>
<dbReference type="EC" id="2.3.1.241" evidence="9"/>
<evidence type="ECO:0000313" key="10">
    <source>
        <dbReference type="EMBL" id="CZU16906.1"/>
    </source>
</evidence>
<comment type="pathway">
    <text evidence="9">Glycolipid biosynthesis; KDO(2)-lipid A biosynthesis; KDO(2)-lipid A from CMP-3-deoxy-D-manno-octulosonate and lipid IV(A): step 3/4.</text>
</comment>
<keyword evidence="8 9" id="KW-0012">Acyltransferase</keyword>
<evidence type="ECO:0000256" key="5">
    <source>
        <dbReference type="ARBA" id="ARBA00022985"/>
    </source>
</evidence>
<reference evidence="10 11" key="1">
    <citation type="submission" date="2016-03" db="EMBL/GenBank/DDBJ databases">
        <authorList>
            <consortium name="Pathogen Informatics"/>
        </authorList>
    </citation>
    <scope>NUCLEOTIDE SEQUENCE [LARGE SCALE GENOMIC DNA]</scope>
    <source>
        <strain evidence="11">e1252</strain>
    </source>
</reference>
<dbReference type="UniPathway" id="UPA00030"/>
<keyword evidence="2 9" id="KW-0997">Cell inner membrane</keyword>
<dbReference type="HAMAP" id="MF_01942">
    <property type="entry name" value="Lipid_A_LpxL_LpxP"/>
    <property type="match status" value="1"/>
</dbReference>
<keyword evidence="7 9" id="KW-0472">Membrane</keyword>
<dbReference type="InterPro" id="IPR011920">
    <property type="entry name" value="Lipid_A_LpxL_LpxP"/>
</dbReference>
<keyword evidence="5 9" id="KW-0448">Lipopolysaccharide biosynthesis</keyword>
<dbReference type="PANTHER" id="PTHR30606">
    <property type="entry name" value="LIPID A BIOSYNTHESIS LAUROYL ACYLTRANSFERASE"/>
    <property type="match status" value="1"/>
</dbReference>
<organism evidence="10 11">
    <name type="scientific">Enterobacter cloacae</name>
    <dbReference type="NCBI Taxonomy" id="550"/>
    <lineage>
        <taxon>Bacteria</taxon>
        <taxon>Pseudomonadati</taxon>
        <taxon>Pseudomonadota</taxon>
        <taxon>Gammaproteobacteria</taxon>
        <taxon>Enterobacterales</taxon>
        <taxon>Enterobacteriaceae</taxon>
        <taxon>Enterobacter</taxon>
        <taxon>Enterobacter cloacae complex</taxon>
    </lineage>
</organism>
<feature type="short sequence motif" description="HXXXXD motif" evidence="9">
    <location>
        <begin position="132"/>
        <end position="137"/>
    </location>
</feature>